<name>A0A239EBB5_9BURK</name>
<keyword evidence="2" id="KW-1185">Reference proteome</keyword>
<reference evidence="1 2" key="1">
    <citation type="submission" date="2017-06" db="EMBL/GenBank/DDBJ databases">
        <authorList>
            <person name="Kim H.J."/>
            <person name="Triplett B.A."/>
        </authorList>
    </citation>
    <scope>NUCLEOTIDE SEQUENCE [LARGE SCALE GENOMIC DNA]</scope>
    <source>
        <strain evidence="1 2">U15</strain>
    </source>
</reference>
<proteinExistence type="predicted"/>
<dbReference type="EMBL" id="FZOT01000002">
    <property type="protein sequence ID" value="SNS42050.1"/>
    <property type="molecule type" value="Genomic_DNA"/>
</dbReference>
<dbReference type="RefSeq" id="WP_089398435.1">
    <property type="nucleotide sequence ID" value="NZ_FZOT01000002.1"/>
</dbReference>
<evidence type="ECO:0000313" key="1">
    <source>
        <dbReference type="EMBL" id="SNS42050.1"/>
    </source>
</evidence>
<protein>
    <submittedName>
        <fullName evidence="1">Uncharacterized protein</fullName>
    </submittedName>
</protein>
<dbReference type="Proteomes" id="UP000198284">
    <property type="component" value="Unassembled WGS sequence"/>
</dbReference>
<dbReference type="AlphaFoldDB" id="A0A239EBB5"/>
<accession>A0A239EBB5</accession>
<evidence type="ECO:0000313" key="2">
    <source>
        <dbReference type="Proteomes" id="UP000198284"/>
    </source>
</evidence>
<sequence length="136" mass="15217">MTEDDIPDLSDRPWIVLDTTYDVEAWMDSYNRDLQRVAREAGLKPNATGYGICFGLGHGGEIYMHTMPEGDIVLDVTPEAEWVAPLIAAATGTEPPRGQIWPLPGEKLTQLVLGLSSLIATTRIVLDHDFRIRKRW</sequence>
<organism evidence="1 2">
    <name type="scientific">Noviherbaspirillum humi</name>
    <dbReference type="NCBI Taxonomy" id="1688639"/>
    <lineage>
        <taxon>Bacteria</taxon>
        <taxon>Pseudomonadati</taxon>
        <taxon>Pseudomonadota</taxon>
        <taxon>Betaproteobacteria</taxon>
        <taxon>Burkholderiales</taxon>
        <taxon>Oxalobacteraceae</taxon>
        <taxon>Noviherbaspirillum</taxon>
    </lineage>
</organism>
<dbReference type="OrthoDB" id="8703557at2"/>
<gene>
    <name evidence="1" type="ORF">SAMN06265795_102628</name>
</gene>